<dbReference type="RefSeq" id="WP_109647840.1">
    <property type="nucleotide sequence ID" value="NZ_QGGB01000010.1"/>
</dbReference>
<reference evidence="2 3" key="1">
    <citation type="submission" date="2018-05" db="EMBL/GenBank/DDBJ databases">
        <title>Rhodohalobacter halophilus gen. nov., sp. nov., a moderately halophilic member of the family Balneolaceae.</title>
        <authorList>
            <person name="Liu Z.-W."/>
        </authorList>
    </citation>
    <scope>NUCLEOTIDE SEQUENCE [LARGE SCALE GENOMIC DNA]</scope>
    <source>
        <strain evidence="2 3">8A47</strain>
    </source>
</reference>
<dbReference type="Proteomes" id="UP000245533">
    <property type="component" value="Unassembled WGS sequence"/>
</dbReference>
<dbReference type="SUPFAM" id="SSF81296">
    <property type="entry name" value="E set domains"/>
    <property type="match status" value="1"/>
</dbReference>
<evidence type="ECO:0000259" key="1">
    <source>
        <dbReference type="Pfam" id="PF16561"/>
    </source>
</evidence>
<proteinExistence type="predicted"/>
<dbReference type="EMBL" id="QGGB01000010">
    <property type="protein sequence ID" value="PWN05283.1"/>
    <property type="molecule type" value="Genomic_DNA"/>
</dbReference>
<sequence>MRTIFSAMIILSIIPIQSYCQSWQGVLLLDTRSGYTGNAYLNPYFAEWDRSGESGYFMGASLGQISYAADKFSTEATAGYVYQPFFDERDTWTGLFTSLSGRYRISDHVSAGMETGASYFSTILRRDLFWLQPVITVTPSLFTQLRFKAGSSFRTLHNFDPDGSNVSDRYDSYTIEIETWPGFRWQVRSALYGNIADPSANIGLRSIVEHRIDRSFRVNINAGFERFGYTITSETGGGGGFPPIGNPGGELTTSEADFLLRGGLGAAWQLNRNLSFLFQGDLLNYSSSASGESFTDIHVTAGVRVSLFPSIGDKDRADVEWTSNGTQQVFVQLNYKGDGRLFITGDFNDWDKPGVPLSNQNGNRYAARLELEPGVYEYKILLVEGSDENWVELSDETYTVTDSFGGTNGMIFID</sequence>
<evidence type="ECO:0000313" key="2">
    <source>
        <dbReference type="EMBL" id="PWN05283.1"/>
    </source>
</evidence>
<organism evidence="2 3">
    <name type="scientific">Rhodohalobacter mucosus</name>
    <dbReference type="NCBI Taxonomy" id="2079485"/>
    <lineage>
        <taxon>Bacteria</taxon>
        <taxon>Pseudomonadati</taxon>
        <taxon>Balneolota</taxon>
        <taxon>Balneolia</taxon>
        <taxon>Balneolales</taxon>
        <taxon>Balneolaceae</taxon>
        <taxon>Rhodohalobacter</taxon>
    </lineage>
</organism>
<dbReference type="AlphaFoldDB" id="A0A316TL36"/>
<protein>
    <recommendedName>
        <fullName evidence="1">AMP-activated protein kinase glycogen-binding domain-containing protein</fullName>
    </recommendedName>
</protein>
<name>A0A316TL36_9BACT</name>
<dbReference type="OrthoDB" id="5451596at2"/>
<dbReference type="InterPro" id="IPR032640">
    <property type="entry name" value="AMPK1_CBM"/>
</dbReference>
<comment type="caution">
    <text evidence="2">The sequence shown here is derived from an EMBL/GenBank/DDBJ whole genome shotgun (WGS) entry which is preliminary data.</text>
</comment>
<dbReference type="CDD" id="cd02859">
    <property type="entry name" value="E_set_AMPKbeta_like_N"/>
    <property type="match status" value="1"/>
</dbReference>
<keyword evidence="3" id="KW-1185">Reference proteome</keyword>
<feature type="domain" description="AMP-activated protein kinase glycogen-binding" evidence="1">
    <location>
        <begin position="332"/>
        <end position="412"/>
    </location>
</feature>
<dbReference type="Pfam" id="PF16561">
    <property type="entry name" value="AMPK1_CBM"/>
    <property type="match status" value="1"/>
</dbReference>
<dbReference type="Gene3D" id="2.60.40.10">
    <property type="entry name" value="Immunoglobulins"/>
    <property type="match status" value="1"/>
</dbReference>
<dbReference type="InterPro" id="IPR013783">
    <property type="entry name" value="Ig-like_fold"/>
</dbReference>
<dbReference type="InterPro" id="IPR014756">
    <property type="entry name" value="Ig_E-set"/>
</dbReference>
<evidence type="ECO:0000313" key="3">
    <source>
        <dbReference type="Proteomes" id="UP000245533"/>
    </source>
</evidence>
<gene>
    <name evidence="2" type="ORF">DDZ15_14490</name>
</gene>
<accession>A0A316TL36</accession>